<evidence type="ECO:0000259" key="1">
    <source>
        <dbReference type="Pfam" id="PF12878"/>
    </source>
</evidence>
<dbReference type="Pfam" id="PF12879">
    <property type="entry name" value="SICA_C"/>
    <property type="match status" value="1"/>
</dbReference>
<evidence type="ECO:0000259" key="2">
    <source>
        <dbReference type="Pfam" id="PF12879"/>
    </source>
</evidence>
<gene>
    <name evidence="4" type="ORF">PKNOH_S060437105</name>
</gene>
<feature type="domain" description="Schizont-infected cell agglutination C-terminal" evidence="2">
    <location>
        <begin position="1887"/>
        <end position="2019"/>
    </location>
</feature>
<name>A0A1Y3DXA4_PLAKN</name>
<feature type="domain" description="Schizont-infected cell agglutination extracellular alpha" evidence="3">
    <location>
        <begin position="11"/>
        <end position="198"/>
    </location>
</feature>
<dbReference type="VEuPathDB" id="PlasmoDB:PKA1H_100035000"/>
<dbReference type="EMBL" id="NETL01000020">
    <property type="protein sequence ID" value="OTN67407.1"/>
    <property type="molecule type" value="Genomic_DNA"/>
</dbReference>
<feature type="domain" description="Schizont-infected cell agglutination extracellular beta" evidence="1">
    <location>
        <begin position="959"/>
        <end position="1145"/>
    </location>
</feature>
<dbReference type="VEuPathDB" id="PlasmoDB:PKNH_0724500"/>
<sequence>MAASTSTPSGGFLQAWLQQLSSEGKLTGDASTIRENMKKDLEETWKKLSEWLLQQESNEIAGFCDKKNGMWPTNKGPQFWPWYMELLCNAVLEIKYFMSGIRAERLGKDDAEDKAAVITRIDDYEAYRRCIVGAVALSTIYGDHCGLTYVTEKVEGDIMERVKSTYSSRGVTFDTCKSITNADLVLGKTLLQDKIDLWTNERRRKNDGWRVGGQLWNRRNQRCRRGHGQEENLQKQRKDNAKSMATFLKLDDSKNSGQNSAFSLADVLIVGDMKLDEGKLEQVFQDAMEGGTASPDVKKMMEKITNLSQKTEAPEMCKTTLGSEQQAAGKQQHFWDHVNGKLEELLPTGTTTSNDVIPGANCNDNSMDNANKEACRHIATLLKKMYQNSNGTSEKYSEQIIKCVLLKEYAKKLKKQAKEKGFCSIDKGLQEAFNQSKEIMQKATDNCKGASAANCFECKWDSTTDDELKSCPIPNSSGQKDQVNTKVLELLNDNPETKDPKIQQTLIAFNKNNTLCERVNCAAHWWAEKKNGQEDVWKKVQKEVVQPLGQAMSTNTDYSLDSHCNNLSWKQKEVCLLFARGLHHMYKNTDSKEEDRTKLFERTMMCTALRAYAKKLEEDAAEKEKNGTGSCNIKGGIQQAFGASKTIMEKASGTCTGSNAPNCFECTWDAKNELDNCIVGQNSKTQNVHDQLTTFLDDEKTELKESLDKITIIVIILLILCILFFLLIGLPCLDKTDLCDRAGCVAGRWVENGNAQKGVSGATRSWGDLWKENDGVWKELKELSDEMKSKKNNFSSHCDGLNEDNKEACMLIASGLKSIYEIKANKSNVDRSTKKDLEDQLFKRTMQCVLLNAFADKLEQLPCSKEKNVKNAIDTAFGKSDNIKTETGPCNSDGDKCFTCSRFDAYKTCQIKENGNNQKVSDKMDPMLYNDSLGMKKIEDQALKDICKGKPCTGEGNGNFCDQLTCVAKKWGERNKKTSSGEIPSWDAMKTDIDDVVKALLNRMKDTDKQSEVDTYCTADKDGNPWNGSDAHGVANKTACKLVAAGLHHISNIHYEYNENSKPGKDVDNNPYDNQEFKQFVSCLWLKEVAKRMKEQSPICDIEPGIKAAFAEADVIAETNCTNGRPCIECKWDEKTKDELDKCQIGNNDKVKDKLNDFLTEDKKTDVDTTLEAITKLDKGSLCNRLRCIEARVQALAASKGPSQSNASTLWEKTGEVGQLWNQLSQAMTENGKAPQNECDKMGEKSDRDATHSEKTACNYLHAGFTKLKEITASNGNSYPILNNSSLKQTMGCFLLHAYAKQMKDGAKCEIEAGIKKAFETYSKGLSSNGTCNGSSSGKGQCVPCQWNENDYDDCTITTITTTDTNGTFHETTQTPAKDKLQQVQDKIDDTATDNLTEVNKMNKLCDYIKCAAPKWFKNHIDGTNNSPTKNWWDKAVKDELQKMFKRIQDKGKNNPNTACNDFGDGNKHSVERKACNHITAGLDYINTIEGIDNGQPSAKENDKFFKQTMMCAALNFYADQIIKKSQDKCPIHGTKIIEMFNEWNGSNSSCLNSGGSGNGNKDCFLCTRQPDFKVCQLSVDSSLINTTSSSQQSGQNCNTNATDAVKVKDQMNKFLNEDNSTSKSISQVKKTLSTITDMGTFCSKIQCAAKQYGKIKKGTGPNGTVTWNIESDVKDVLTDLLNNMTESKNQAKAAEYCNDDSKWNALGHKQSKTNKAACLLFAAGLQHIYGRPNGHQKGQFNGPSFGQTMGCLFLKEYAKQLKEMANKKKRGHSWVHPYCSIKDGITHAFKKSEEIMNASSKCNNGTNSCFVCKQNEDYGTCQIGQDNVGNKATELFADQSKQNQMQETLENTVCPILLTDLLTPFLPLAPVSIGLSAMAYYLWKGPPGKGGARFRRSPTEIPGSSVQEQVLDHVEEAGPHEYQLVKERKPRSAPTRTKRSGGVNRRTIIEIHFEVLDECQKGDTQLNQKDFLELLVQEFMGSEFMEEEQVPKEEVLMEGVPMERAPMERVPNLGSVFMV</sequence>
<comment type="caution">
    <text evidence="4">The sequence shown here is derived from an EMBL/GenBank/DDBJ whole genome shotgun (WGS) entry which is preliminary data.</text>
</comment>
<evidence type="ECO:0000313" key="5">
    <source>
        <dbReference type="Proteomes" id="UP000195012"/>
    </source>
</evidence>
<dbReference type="InterPro" id="IPR024285">
    <property type="entry name" value="SICA_extracell_b"/>
</dbReference>
<evidence type="ECO:0000259" key="3">
    <source>
        <dbReference type="Pfam" id="PF12887"/>
    </source>
</evidence>
<organism evidence="4 5">
    <name type="scientific">Plasmodium knowlesi</name>
    <dbReference type="NCBI Taxonomy" id="5850"/>
    <lineage>
        <taxon>Eukaryota</taxon>
        <taxon>Sar</taxon>
        <taxon>Alveolata</taxon>
        <taxon>Apicomplexa</taxon>
        <taxon>Aconoidasida</taxon>
        <taxon>Haemosporida</taxon>
        <taxon>Plasmodiidae</taxon>
        <taxon>Plasmodium</taxon>
        <taxon>Plasmodium (Plasmodium)</taxon>
    </lineage>
</organism>
<dbReference type="InterPro" id="IPR024288">
    <property type="entry name" value="SICA_C"/>
</dbReference>
<reference evidence="4 5" key="1">
    <citation type="submission" date="2017-05" db="EMBL/GenBank/DDBJ databases">
        <title>PacBio assembly of a Plasmodium knowlesi genome sequence with Hi-C correction and manual annotation of the SICAvar gene family.</title>
        <authorList>
            <person name="Lapp S.A."/>
            <person name="Geraldo J.A."/>
            <person name="Chien J.-T."/>
            <person name="Ay F."/>
            <person name="Pakala S.B."/>
            <person name="Batugedara G."/>
            <person name="Humphrey J.C."/>
            <person name="Debarry J.D."/>
            <person name="Le Roch K.G."/>
            <person name="Galinski M.R."/>
            <person name="Kissinger J.C."/>
        </authorList>
    </citation>
    <scope>NUCLEOTIDE SEQUENCE [LARGE SCALE GENOMIC DNA]</scope>
    <source>
        <strain evidence="5">Malayan Strain Pk1 (A+)</strain>
    </source>
</reference>
<feature type="domain" description="Schizont-infected cell agglutination extracellular beta" evidence="1">
    <location>
        <begin position="514"/>
        <end position="677"/>
    </location>
</feature>
<accession>A0A1Y3DXA4</accession>
<feature type="domain" description="Schizont-infected cell agglutination extracellular beta" evidence="1">
    <location>
        <begin position="1641"/>
        <end position="1824"/>
    </location>
</feature>
<dbReference type="VEuPathDB" id="PlasmoDB:PKNOH_S060437105"/>
<dbReference type="Pfam" id="PF12887">
    <property type="entry name" value="SICA_alpha"/>
    <property type="match status" value="1"/>
</dbReference>
<proteinExistence type="predicted"/>
<dbReference type="InterPro" id="IPR024290">
    <property type="entry name" value="SICA_extracell_a"/>
</dbReference>
<dbReference type="Proteomes" id="UP000195012">
    <property type="component" value="Unassembled WGS sequence"/>
</dbReference>
<evidence type="ECO:0000313" key="4">
    <source>
        <dbReference type="EMBL" id="OTN67407.1"/>
    </source>
</evidence>
<dbReference type="VEuPathDB" id="PlasmoDB:PKA1H_070029500"/>
<feature type="domain" description="Schizont-infected cell agglutination extracellular beta" evidence="1">
    <location>
        <begin position="1181"/>
        <end position="1357"/>
    </location>
</feature>
<feature type="domain" description="Schizont-infected cell agglutination extracellular beta" evidence="1">
    <location>
        <begin position="738"/>
        <end position="911"/>
    </location>
</feature>
<feature type="domain" description="Schizont-infected cell agglutination extracellular beta" evidence="1">
    <location>
        <begin position="324"/>
        <end position="472"/>
    </location>
</feature>
<feature type="domain" description="Schizont-infected cell agglutination extracellular beta" evidence="1">
    <location>
        <begin position="1404"/>
        <end position="1577"/>
    </location>
</feature>
<dbReference type="Pfam" id="PF12878">
    <property type="entry name" value="SICA_beta"/>
    <property type="match status" value="7"/>
</dbReference>
<protein>
    <submittedName>
        <fullName evidence="4">SICAvar type I</fullName>
    </submittedName>
</protein>
<feature type="non-terminal residue" evidence="4">
    <location>
        <position position="2020"/>
    </location>
</feature>